<evidence type="ECO:0000256" key="4">
    <source>
        <dbReference type="RuleBase" id="RU003719"/>
    </source>
</evidence>
<dbReference type="Pfam" id="PF00389">
    <property type="entry name" value="2-Hacid_dh"/>
    <property type="match status" value="1"/>
</dbReference>
<keyword evidence="8" id="KW-1185">Reference proteome</keyword>
<dbReference type="RefSeq" id="WP_049898007.1">
    <property type="nucleotide sequence ID" value="NZ_CABLBR010000001.1"/>
</dbReference>
<comment type="similarity">
    <text evidence="1 4">Belongs to the D-isomer specific 2-hydroxyacid dehydrogenase family.</text>
</comment>
<evidence type="ECO:0000256" key="3">
    <source>
        <dbReference type="ARBA" id="ARBA00023027"/>
    </source>
</evidence>
<dbReference type="PROSITE" id="PS00671">
    <property type="entry name" value="D_2_HYDROXYACID_DH_3"/>
    <property type="match status" value="1"/>
</dbReference>
<evidence type="ECO:0000256" key="1">
    <source>
        <dbReference type="ARBA" id="ARBA00005854"/>
    </source>
</evidence>
<feature type="domain" description="D-isomer specific 2-hydroxyacid dehydrogenase catalytic" evidence="5">
    <location>
        <begin position="21"/>
        <end position="321"/>
    </location>
</feature>
<keyword evidence="3" id="KW-0520">NAD</keyword>
<dbReference type="InterPro" id="IPR006140">
    <property type="entry name" value="D-isomer_DH_NAD-bd"/>
</dbReference>
<proteinExistence type="inferred from homology"/>
<keyword evidence="2 4" id="KW-0560">Oxidoreductase</keyword>
<evidence type="ECO:0000256" key="2">
    <source>
        <dbReference type="ARBA" id="ARBA00023002"/>
    </source>
</evidence>
<evidence type="ECO:0000259" key="5">
    <source>
        <dbReference type="Pfam" id="PF00389"/>
    </source>
</evidence>
<accession>A0ABY5VFG6</accession>
<dbReference type="PANTHER" id="PTHR42789">
    <property type="entry name" value="D-ISOMER SPECIFIC 2-HYDROXYACID DEHYDROGENASE FAMILY PROTEIN (AFU_ORTHOLOGUE AFUA_6G10090)"/>
    <property type="match status" value="1"/>
</dbReference>
<feature type="domain" description="D-isomer specific 2-hydroxyacid dehydrogenase NAD-binding" evidence="6">
    <location>
        <begin position="115"/>
        <end position="289"/>
    </location>
</feature>
<dbReference type="InterPro" id="IPR006139">
    <property type="entry name" value="D-isomer_2_OHA_DH_cat_dom"/>
</dbReference>
<evidence type="ECO:0000259" key="6">
    <source>
        <dbReference type="Pfam" id="PF02826"/>
    </source>
</evidence>
<dbReference type="PANTHER" id="PTHR42789:SF1">
    <property type="entry name" value="D-ISOMER SPECIFIC 2-HYDROXYACID DEHYDROGENASE FAMILY PROTEIN (AFU_ORTHOLOGUE AFUA_6G10090)"/>
    <property type="match status" value="1"/>
</dbReference>
<dbReference type="SUPFAM" id="SSF51735">
    <property type="entry name" value="NAD(P)-binding Rossmann-fold domains"/>
    <property type="match status" value="1"/>
</dbReference>
<dbReference type="Proteomes" id="UP001060164">
    <property type="component" value="Chromosome"/>
</dbReference>
<dbReference type="EMBL" id="CP102290">
    <property type="protein sequence ID" value="UWP58978.1"/>
    <property type="molecule type" value="Genomic_DNA"/>
</dbReference>
<dbReference type="InterPro" id="IPR036291">
    <property type="entry name" value="NAD(P)-bd_dom_sf"/>
</dbReference>
<name>A0ABY5VFG6_9FIRM</name>
<dbReference type="CDD" id="cd12172">
    <property type="entry name" value="PGDH_like_2"/>
    <property type="match status" value="1"/>
</dbReference>
<reference evidence="7" key="1">
    <citation type="journal article" date="2022" name="Cell">
        <title>Design, construction, and in vivo augmentation of a complex gut microbiome.</title>
        <authorList>
            <person name="Cheng A.G."/>
            <person name="Ho P.Y."/>
            <person name="Aranda-Diaz A."/>
            <person name="Jain S."/>
            <person name="Yu F.B."/>
            <person name="Meng X."/>
            <person name="Wang M."/>
            <person name="Iakiviak M."/>
            <person name="Nagashima K."/>
            <person name="Zhao A."/>
            <person name="Murugkar P."/>
            <person name="Patil A."/>
            <person name="Atabakhsh K."/>
            <person name="Weakley A."/>
            <person name="Yan J."/>
            <person name="Brumbaugh A.R."/>
            <person name="Higginbottom S."/>
            <person name="Dimas A."/>
            <person name="Shiver A.L."/>
            <person name="Deutschbauer A."/>
            <person name="Neff N."/>
            <person name="Sonnenburg J.L."/>
            <person name="Huang K.C."/>
            <person name="Fischbach M.A."/>
        </authorList>
    </citation>
    <scope>NUCLEOTIDE SEQUENCE</scope>
    <source>
        <strain evidence="7">DSM 19829</strain>
    </source>
</reference>
<dbReference type="InterPro" id="IPR029753">
    <property type="entry name" value="D-isomer_DH_CS"/>
</dbReference>
<organism evidence="7 8">
    <name type="scientific">Ruminococcus gauvreauii</name>
    <dbReference type="NCBI Taxonomy" id="438033"/>
    <lineage>
        <taxon>Bacteria</taxon>
        <taxon>Bacillati</taxon>
        <taxon>Bacillota</taxon>
        <taxon>Clostridia</taxon>
        <taxon>Eubacteriales</taxon>
        <taxon>Oscillospiraceae</taxon>
        <taxon>Ruminococcus</taxon>
    </lineage>
</organism>
<evidence type="ECO:0000313" key="7">
    <source>
        <dbReference type="EMBL" id="UWP58978.1"/>
    </source>
</evidence>
<gene>
    <name evidence="7" type="ORF">NQ502_16645</name>
</gene>
<dbReference type="Gene3D" id="3.40.50.720">
    <property type="entry name" value="NAD(P)-binding Rossmann-like Domain"/>
    <property type="match status" value="2"/>
</dbReference>
<protein>
    <submittedName>
        <fullName evidence="7">Phosphoglycerate dehydrogenase</fullName>
    </submittedName>
</protein>
<evidence type="ECO:0000313" key="8">
    <source>
        <dbReference type="Proteomes" id="UP001060164"/>
    </source>
</evidence>
<sequence>MSRKIAMTLEAREGYEMLRLQQLIRDHGFEPVFYDHLSTDGEVIEKLKDCDAVIAGGDEYNRHVLSELAKAGRLKIIARFGVGFDKVDLEAASEFGIAVTNTAGTMSMPVAELTMTLILSTARSIAFCDRKLREDGWFTGPAKGSLDGKTVGLVGFGAIAKKLAEYLSGFHCRILAYDICFDREAAGKLGVEQATIEEIAAESDFVSLHTPKTPETVGMWNKRLLAMMKPTAFLINTSRGDIVNERDLIWALENRVICGAGLDVFEEEPLPKDSPLLKMDNVILIPHNAGWNDQSELVTGGRALENIIDLFEGRRPRNILNPDYASHISGQKHVG</sequence>
<dbReference type="InterPro" id="IPR050857">
    <property type="entry name" value="D-2-hydroxyacid_DH"/>
</dbReference>
<dbReference type="Pfam" id="PF02826">
    <property type="entry name" value="2-Hacid_dh_C"/>
    <property type="match status" value="1"/>
</dbReference>
<dbReference type="SUPFAM" id="SSF52283">
    <property type="entry name" value="Formate/glycerate dehydrogenase catalytic domain-like"/>
    <property type="match status" value="1"/>
</dbReference>